<dbReference type="EMBL" id="MK500565">
    <property type="protein sequence ID" value="QBK91800.1"/>
    <property type="molecule type" value="Genomic_DNA"/>
</dbReference>
<dbReference type="Gene3D" id="3.30.40.220">
    <property type="match status" value="1"/>
</dbReference>
<protein>
    <submittedName>
        <fullName evidence="1">Zn-finger protein</fullName>
    </submittedName>
</protein>
<sequence length="110" mass="12745">MTNLFGHLKKNAIKRKLDVAISRQDIIDLYKQQDGRCALTGEILTHICEPGTRRVNIRHTYNISVDRIDSQKPYTIDNIQLVGNRVNTIKWDLDQDDFIALCKKITLYNS</sequence>
<proteinExistence type="predicted"/>
<evidence type="ECO:0000313" key="1">
    <source>
        <dbReference type="EMBL" id="QBK91800.1"/>
    </source>
</evidence>
<gene>
    <name evidence="1" type="ORF">LCPAC304_01380</name>
</gene>
<reference evidence="1" key="1">
    <citation type="journal article" date="2019" name="MBio">
        <title>Virus Genomes from Deep Sea Sediments Expand the Ocean Megavirome and Support Independent Origins of Viral Gigantism.</title>
        <authorList>
            <person name="Backstrom D."/>
            <person name="Yutin N."/>
            <person name="Jorgensen S.L."/>
            <person name="Dharamshi J."/>
            <person name="Homa F."/>
            <person name="Zaremba-Niedwiedzka K."/>
            <person name="Spang A."/>
            <person name="Wolf Y.I."/>
            <person name="Koonin E.V."/>
            <person name="Ettema T.J."/>
        </authorList>
    </citation>
    <scope>NUCLEOTIDE SEQUENCE</scope>
</reference>
<accession>A0A481Z9H9</accession>
<organism evidence="1">
    <name type="scientific">Pithovirus LCPAC304</name>
    <dbReference type="NCBI Taxonomy" id="2506594"/>
    <lineage>
        <taxon>Viruses</taxon>
        <taxon>Pithoviruses</taxon>
    </lineage>
</organism>
<name>A0A481Z9H9_9VIRU</name>